<evidence type="ECO:0000313" key="2">
    <source>
        <dbReference type="Proteomes" id="UP000018419"/>
    </source>
</evidence>
<proteinExistence type="predicted"/>
<dbReference type="Proteomes" id="UP000018419">
    <property type="component" value="Unassembled WGS sequence"/>
</dbReference>
<accession>A0ABM9YQU8</accession>
<name>A0ABM9YQU8_ACIRA</name>
<comment type="caution">
    <text evidence="1">The sequence shown here is derived from an EMBL/GenBank/DDBJ whole genome shotgun (WGS) entry which is preliminary data.</text>
</comment>
<sequence length="46" mass="5385">MLTKYLTKLIYQAFMFLAYFFEEEFFVTASLASVEEFVMSPVSTLT</sequence>
<protein>
    <submittedName>
        <fullName evidence="1">Uncharacterized protein</fullName>
    </submittedName>
</protein>
<keyword evidence="2" id="KW-1185">Reference proteome</keyword>
<evidence type="ECO:0000313" key="1">
    <source>
        <dbReference type="EMBL" id="EET83465.1"/>
    </source>
</evidence>
<reference evidence="1 2" key="1">
    <citation type="submission" date="2009-07" db="EMBL/GenBank/DDBJ databases">
        <authorList>
            <person name="Madupu R."/>
            <person name="Durkin A.S."/>
            <person name="Torralba M."/>
            <person name="Methe B."/>
            <person name="Sutton G.G."/>
            <person name="Strausberg R.L."/>
            <person name="Nelson K.E."/>
        </authorList>
    </citation>
    <scope>NUCLEOTIDE SEQUENCE [LARGE SCALE GENOMIC DNA]</scope>
    <source>
        <strain evidence="1 2">SK82</strain>
    </source>
</reference>
<gene>
    <name evidence="1" type="ORF">ACIRA0001_0800</name>
</gene>
<dbReference type="EMBL" id="ACVR01000015">
    <property type="protein sequence ID" value="EET83465.1"/>
    <property type="molecule type" value="Genomic_DNA"/>
</dbReference>
<organism evidence="1 2">
    <name type="scientific">Acinetobacter radioresistens SK82</name>
    <dbReference type="NCBI Taxonomy" id="596318"/>
    <lineage>
        <taxon>Bacteria</taxon>
        <taxon>Pseudomonadati</taxon>
        <taxon>Pseudomonadota</taxon>
        <taxon>Gammaproteobacteria</taxon>
        <taxon>Moraxellales</taxon>
        <taxon>Moraxellaceae</taxon>
        <taxon>Acinetobacter</taxon>
    </lineage>
</organism>